<reference evidence="1 2" key="1">
    <citation type="submission" date="2015-05" db="EMBL/GenBank/DDBJ databases">
        <title>Evolution of Trichinella species and genotypes.</title>
        <authorList>
            <person name="Korhonen P.K."/>
            <person name="Edoardo P."/>
            <person name="Giuseppe L.R."/>
            <person name="Gasser R.B."/>
        </authorList>
    </citation>
    <scope>NUCLEOTIDE SEQUENCE [LARGE SCALE GENOMIC DNA]</scope>
    <source>
        <strain evidence="1">ISS10</strain>
    </source>
</reference>
<accession>A0A0V1IZB5</accession>
<sequence>MRRPTLRTIGIEESEDSQLKGLKPTELEIDWTRKEIPPIT</sequence>
<gene>
    <name evidence="1" type="ORF">T02_6935</name>
</gene>
<organism evidence="1 2">
    <name type="scientific">Trichinella nativa</name>
    <dbReference type="NCBI Taxonomy" id="6335"/>
    <lineage>
        <taxon>Eukaryota</taxon>
        <taxon>Metazoa</taxon>
        <taxon>Ecdysozoa</taxon>
        <taxon>Nematoda</taxon>
        <taxon>Enoplea</taxon>
        <taxon>Dorylaimia</taxon>
        <taxon>Trichinellida</taxon>
        <taxon>Trichinellidae</taxon>
        <taxon>Trichinella</taxon>
    </lineage>
</organism>
<dbReference type="Proteomes" id="UP000054721">
    <property type="component" value="Unassembled WGS sequence"/>
</dbReference>
<dbReference type="EMBL" id="JYDW01004080">
    <property type="protein sequence ID" value="KRZ28075.1"/>
    <property type="molecule type" value="Genomic_DNA"/>
</dbReference>
<keyword evidence="2" id="KW-1185">Reference proteome</keyword>
<evidence type="ECO:0000313" key="2">
    <source>
        <dbReference type="Proteomes" id="UP000054721"/>
    </source>
</evidence>
<comment type="caution">
    <text evidence="1">The sequence shown here is derived from an EMBL/GenBank/DDBJ whole genome shotgun (WGS) entry which is preliminary data.</text>
</comment>
<evidence type="ECO:0000313" key="1">
    <source>
        <dbReference type="EMBL" id="KRZ28075.1"/>
    </source>
</evidence>
<name>A0A0V1IZB5_9BILA</name>
<dbReference type="AlphaFoldDB" id="A0A0V1IZB5"/>
<protein>
    <submittedName>
        <fullName evidence="1">Uncharacterized protein</fullName>
    </submittedName>
</protein>
<proteinExistence type="predicted"/>